<dbReference type="Pfam" id="PF22622">
    <property type="entry name" value="MFE-2_hydrat-2_N"/>
    <property type="match status" value="1"/>
</dbReference>
<feature type="domain" description="MaoC-like" evidence="2">
    <location>
        <begin position="163"/>
        <end position="277"/>
    </location>
</feature>
<dbReference type="OrthoDB" id="5522043at2"/>
<dbReference type="Gene3D" id="3.10.129.10">
    <property type="entry name" value="Hotdog Thioesterase"/>
    <property type="match status" value="1"/>
</dbReference>
<dbReference type="Proteomes" id="UP000184226">
    <property type="component" value="Unassembled WGS sequence"/>
</dbReference>
<dbReference type="GO" id="GO:0044594">
    <property type="term" value="F:17-beta-hydroxysteroid dehydrogenase (NAD+) activity"/>
    <property type="evidence" value="ECO:0007669"/>
    <property type="project" value="TreeGrafter"/>
</dbReference>
<evidence type="ECO:0000256" key="1">
    <source>
        <dbReference type="SAM" id="MobiDB-lite"/>
    </source>
</evidence>
<evidence type="ECO:0000259" key="2">
    <source>
        <dbReference type="Pfam" id="PF01575"/>
    </source>
</evidence>
<dbReference type="PANTHER" id="PTHR13078:SF56">
    <property type="entry name" value="PEROXISOMAL MULTIFUNCTIONAL ENZYME TYPE 2"/>
    <property type="match status" value="1"/>
</dbReference>
<evidence type="ECO:0000313" key="4">
    <source>
        <dbReference type="EMBL" id="SHH64211.1"/>
    </source>
</evidence>
<dbReference type="InterPro" id="IPR029069">
    <property type="entry name" value="HotDog_dom_sf"/>
</dbReference>
<keyword evidence="5" id="KW-1185">Reference proteome</keyword>
<dbReference type="AlphaFoldDB" id="A0A1M5UMP1"/>
<sequence length="288" mass="31832">MALDYHALKHWKFEDQITAYSARDSILYALSLGYGTDPLDARELAFVFERDHKVLPTLLTVLGAPGAWATDPRTGITWQRILHGEHRIEVHGIIKPEGILRSRTRISRVVDKGSEKGALVVTERQVSDEADGTLLATIEHTSFCRADGGLAHSDEAPPPLPPSPETPADQHVEQKTRPSSALLYRLNGDFNPIHADPGMAREVGFEKPILHGLCLYGLAAKALIESCCDYRPERLSGLALRFAAPFFPGETLLIKLWRHGEKISFCGFSVERNVAVITHGNATIKDTR</sequence>
<protein>
    <submittedName>
        <fullName evidence="4">N-terminal half of MaoC dehydratase</fullName>
    </submittedName>
</protein>
<dbReference type="InterPro" id="IPR054357">
    <property type="entry name" value="MFE-2_N"/>
</dbReference>
<dbReference type="EMBL" id="FQXE01000004">
    <property type="protein sequence ID" value="SHH64211.1"/>
    <property type="molecule type" value="Genomic_DNA"/>
</dbReference>
<gene>
    <name evidence="4" type="ORF">SAMN04488135_10445</name>
</gene>
<dbReference type="SUPFAM" id="SSF54637">
    <property type="entry name" value="Thioesterase/thiol ester dehydrase-isomerase"/>
    <property type="match status" value="2"/>
</dbReference>
<feature type="domain" description="Peroxisomal multifunctional enzyme type 2-like N-terminal" evidence="3">
    <location>
        <begin position="20"/>
        <end position="145"/>
    </location>
</feature>
<dbReference type="InterPro" id="IPR002539">
    <property type="entry name" value="MaoC-like_dom"/>
</dbReference>
<dbReference type="GO" id="GO:0006635">
    <property type="term" value="P:fatty acid beta-oxidation"/>
    <property type="evidence" value="ECO:0007669"/>
    <property type="project" value="TreeGrafter"/>
</dbReference>
<evidence type="ECO:0000313" key="5">
    <source>
        <dbReference type="Proteomes" id="UP000184226"/>
    </source>
</evidence>
<name>A0A1M5UMP1_9BURK</name>
<dbReference type="CDD" id="cd03448">
    <property type="entry name" value="HDE_HSD"/>
    <property type="match status" value="1"/>
</dbReference>
<reference evidence="4 5" key="1">
    <citation type="submission" date="2016-11" db="EMBL/GenBank/DDBJ databases">
        <authorList>
            <person name="Jaros S."/>
            <person name="Januszkiewicz K."/>
            <person name="Wedrychowicz H."/>
        </authorList>
    </citation>
    <scope>NUCLEOTIDE SEQUENCE [LARGE SCALE GENOMIC DNA]</scope>
    <source>
        <strain evidence="4 5">CGMCC 1.10190</strain>
    </source>
</reference>
<feature type="region of interest" description="Disordered" evidence="1">
    <location>
        <begin position="147"/>
        <end position="174"/>
    </location>
</feature>
<dbReference type="GO" id="GO:0003857">
    <property type="term" value="F:(3S)-3-hydroxyacyl-CoA dehydrogenase (NAD+) activity"/>
    <property type="evidence" value="ECO:0007669"/>
    <property type="project" value="TreeGrafter"/>
</dbReference>
<dbReference type="GO" id="GO:0004300">
    <property type="term" value="F:enoyl-CoA hydratase activity"/>
    <property type="evidence" value="ECO:0007669"/>
    <property type="project" value="TreeGrafter"/>
</dbReference>
<proteinExistence type="predicted"/>
<dbReference type="Pfam" id="PF01575">
    <property type="entry name" value="MaoC_dehydratas"/>
    <property type="match status" value="1"/>
</dbReference>
<accession>A0A1M5UMP1</accession>
<dbReference type="STRING" id="658167.SAMN04488135_10445"/>
<feature type="compositionally biased region" description="Pro residues" evidence="1">
    <location>
        <begin position="156"/>
        <end position="165"/>
    </location>
</feature>
<dbReference type="RefSeq" id="WP_073102743.1">
    <property type="nucleotide sequence ID" value="NZ_FQXE01000004.1"/>
</dbReference>
<evidence type="ECO:0000259" key="3">
    <source>
        <dbReference type="Pfam" id="PF22622"/>
    </source>
</evidence>
<dbReference type="PANTHER" id="PTHR13078">
    <property type="entry name" value="PEROXISOMAL MULTIFUNCTIONAL ENZYME TYPE 2-RELATED"/>
    <property type="match status" value="1"/>
</dbReference>
<organism evidence="4 5">
    <name type="scientific">Pollutimonas bauzanensis</name>
    <dbReference type="NCBI Taxonomy" id="658167"/>
    <lineage>
        <taxon>Bacteria</taxon>
        <taxon>Pseudomonadati</taxon>
        <taxon>Pseudomonadota</taxon>
        <taxon>Betaproteobacteria</taxon>
        <taxon>Burkholderiales</taxon>
        <taxon>Alcaligenaceae</taxon>
        <taxon>Pollutimonas</taxon>
    </lineage>
</organism>